<dbReference type="OrthoDB" id="3692660at2759"/>
<proteinExistence type="predicted"/>
<protein>
    <recommendedName>
        <fullName evidence="4">Apple domain-containing protein</fullName>
    </recommendedName>
</protein>
<feature type="region of interest" description="Disordered" evidence="1">
    <location>
        <begin position="1"/>
        <end position="28"/>
    </location>
</feature>
<dbReference type="AlphaFoldDB" id="B2W3A1"/>
<feature type="compositionally biased region" description="Low complexity" evidence="1">
    <location>
        <begin position="129"/>
        <end position="138"/>
    </location>
</feature>
<name>B2W3A1_PYRTR</name>
<dbReference type="HOGENOM" id="CLU_1070144_0_0_1"/>
<organism evidence="2 3">
    <name type="scientific">Pyrenophora tritici-repentis (strain Pt-1C-BFP)</name>
    <name type="common">Wheat tan spot fungus</name>
    <name type="synonym">Drechslera tritici-repentis</name>
    <dbReference type="NCBI Taxonomy" id="426418"/>
    <lineage>
        <taxon>Eukaryota</taxon>
        <taxon>Fungi</taxon>
        <taxon>Dikarya</taxon>
        <taxon>Ascomycota</taxon>
        <taxon>Pezizomycotina</taxon>
        <taxon>Dothideomycetes</taxon>
        <taxon>Pleosporomycetidae</taxon>
        <taxon>Pleosporales</taxon>
        <taxon>Pleosporineae</taxon>
        <taxon>Pleosporaceae</taxon>
        <taxon>Pyrenophora</taxon>
    </lineage>
</organism>
<evidence type="ECO:0000313" key="2">
    <source>
        <dbReference type="EMBL" id="EDU47858.1"/>
    </source>
</evidence>
<sequence>MSSTPLSTHYDREDKTPASTLQVNRDAEGLQVDYDGLYPDPMKKHHPDDKYVSQHNDAGLMPMERADPEPLPTKNKRERICGLKRRTFFIVMIVAMLVYNYNYNSNSNSNFKFNSNSDQDQGESAEDPAATTTAVTSGTTGIAERPCIPAYVQPQSRPQATPRNVADPYVATGATFNITCRRVPPVDAPLENFKVFTIYTFKECMDKCAGYIHCKGVVYGANLTDMVLDGKPGGNCLLKNATWDASRPPGKFWMASAVKV</sequence>
<reference evidence="3" key="1">
    <citation type="journal article" date="2013" name="G3 (Bethesda)">
        <title>Comparative genomics of a plant-pathogenic fungus, Pyrenophora tritici-repentis, reveals transduplication and the impact of repeat elements on pathogenicity and population divergence.</title>
        <authorList>
            <person name="Manning V.A."/>
            <person name="Pandelova I."/>
            <person name="Dhillon B."/>
            <person name="Wilhelm L.J."/>
            <person name="Goodwin S.B."/>
            <person name="Berlin A.M."/>
            <person name="Figueroa M."/>
            <person name="Freitag M."/>
            <person name="Hane J.K."/>
            <person name="Henrissat B."/>
            <person name="Holman W.H."/>
            <person name="Kodira C.D."/>
            <person name="Martin J."/>
            <person name="Oliver R.P."/>
            <person name="Robbertse B."/>
            <person name="Schackwitz W."/>
            <person name="Schwartz D.C."/>
            <person name="Spatafora J.W."/>
            <person name="Turgeon B.G."/>
            <person name="Yandava C."/>
            <person name="Young S."/>
            <person name="Zhou S."/>
            <person name="Zeng Q."/>
            <person name="Grigoriev I.V."/>
            <person name="Ma L.-J."/>
            <person name="Ciuffetti L.M."/>
        </authorList>
    </citation>
    <scope>NUCLEOTIDE SEQUENCE [LARGE SCALE GENOMIC DNA]</scope>
    <source>
        <strain evidence="3">Pt-1C-BFP</strain>
    </source>
</reference>
<gene>
    <name evidence="2" type="ORF">PTRG_04951</name>
</gene>
<dbReference type="InParanoid" id="B2W3A1"/>
<evidence type="ECO:0000256" key="1">
    <source>
        <dbReference type="SAM" id="MobiDB-lite"/>
    </source>
</evidence>
<dbReference type="Proteomes" id="UP000001471">
    <property type="component" value="Unassembled WGS sequence"/>
</dbReference>
<evidence type="ECO:0000313" key="3">
    <source>
        <dbReference type="Proteomes" id="UP000001471"/>
    </source>
</evidence>
<evidence type="ECO:0008006" key="4">
    <source>
        <dbReference type="Google" id="ProtNLM"/>
    </source>
</evidence>
<feature type="region of interest" description="Disordered" evidence="1">
    <location>
        <begin position="114"/>
        <end position="138"/>
    </location>
</feature>
<dbReference type="EMBL" id="DS231618">
    <property type="protein sequence ID" value="EDU47858.1"/>
    <property type="molecule type" value="Genomic_DNA"/>
</dbReference>
<accession>B2W3A1</accession>